<dbReference type="InterPro" id="IPR051709">
    <property type="entry name" value="Ub-ligase/GTPase-reg"/>
</dbReference>
<evidence type="ECO:0000313" key="9">
    <source>
        <dbReference type="Proteomes" id="UP000251314"/>
    </source>
</evidence>
<feature type="domain" description="HECT" evidence="7">
    <location>
        <begin position="4271"/>
        <end position="4368"/>
    </location>
</feature>
<dbReference type="VEuPathDB" id="FungiDB:PC110_g4775"/>
<evidence type="ECO:0000313" key="8">
    <source>
        <dbReference type="EMBL" id="RAW38997.1"/>
    </source>
</evidence>
<feature type="repeat" description="RCC1" evidence="4">
    <location>
        <begin position="652"/>
        <end position="705"/>
    </location>
</feature>
<feature type="region of interest" description="Disordered" evidence="5">
    <location>
        <begin position="2751"/>
        <end position="2823"/>
    </location>
</feature>
<dbReference type="PANTHER" id="PTHR45622:SF70">
    <property type="entry name" value="SECRETION-REGULATING GUANINE NUCLEOTIDE EXCHANGE FACTOR"/>
    <property type="match status" value="1"/>
</dbReference>
<sequence length="4368" mass="483200">MEALLLQDGAYVNDRYEELQGQRRQSDQNGPIKPASDVVDCDSTSELSDEERQQLEHWRIVQRAKALDAKGPTPQLNKKFLVLQDILEKLYAKKEADLYITSPPNGALKRPDTTDINIPVSFKELPVPTQVVLKMFFRTCQSLRDPTKLAANSRLSVQIAAKLPSILTTMPSCVLSPGLADEVPVELEDGGNVWSVFYQLFQLFEELLGMKSDSMGAERVCLSASDRATVIVAYVALSLKWGRLSYLLKGVKLLLENDAELSGVRLESLLPLFRELASASIERPQVANGEEDQPCGYLMSFGKGDHGKLGHGQCVHVSCQEGNCTENKTVPTMIAATRDVLFRKIDSLSTHSIAITSKGDAMAWGNGDKYRLGHGSSTKEYAPRPIEFLKLKGRVHDLACGLGHTLALTESGELFAWGNGSNGRLGLGDTNDRSSPTRVVIPTARQGNETEGGPESSTTSAPIRFRHIFCGASHSLGLSWDGRAYAWGKNNQGQCGHGHTNDQWVIQEIESFEDGEEGECVIYAAGGWEHSLFCTTSGRVYSCGCGYKDSRRAGIPPVLGHGDCDRRLKPTLIQALDDAREEIVKVACGWDHSLAVSATGKVYTWGSGTNGKLGHGDEESFDIPTIVRSMEGKHVKDAKAGCEHTVFLTYDHELWTCGQGDSGRLGHGDNQTRKRPMKIEFFAECGLKPVALAVGDKYNLVLVRDSDAQYESEENEPASIPKTQQRGSCEALSHGTIRLQHGRHRTCQHKKHNANFGNEFGANWVLSVAVGMNSKGNSPTTSLKDPDSASSAALFIAGHVDRLASDYIADEPETMEKRHESKMTETNSKPLLSVLIPFAADTSYESLTALLHLLQWTSSPASSKEKAAGSEKSGSDVSSGLLGTQERMGLALSCLRILQLNLKKSLDAFRLPVQNVGENRSVSMGLFGQVHQLLDSLAGLKGENSVERFGTGTRRVDGAQNLFAIGSAVSQEAACALKMGFGMFYPTATSRCSLLWEIMDDCKVDTLTMRTIILSDQLCKDSIMTEIFRCLPLTLLNKLPGDIHHENTTDKDMSDIKALMIVLLRRSSAEAIKHLDNEAFTDFTNEPDCFLRLLHVLQMHYFSIVHRSAMGKCQSNGTGTSNNSGLVQSNASRQMLDSLLEYVDALMTESLTVLKRLHKGSRQHEEIITWRLNGSFFHTLLPSAIECLSILLLPVPSREYTSDACVSKTTDSLVLVERILPNLHVMLKMLDEVSWKMHTATDAGNQAHDDTTTPSHQPGFTAQERNWFVDLGDACAVLCGKLSCELFYPLRTSIMESDDDTQQGTYYSLVLSEGRFLRDQDVLPATRAHESSSIHNILEWERLGVFEVEDELVGGKEDSSVAGSLLSRAFESQRFLLQLCDTDFSSNSVSFWNWVAGRLSHVVEITSETQRLLTLVVSVSSWHLGLSSELHSVYDLFDTALQNSIASDSVAPTGRIWDMLSILLSAIKWGSWTYSSIESEVVANAIELSRVLLSLQPNPVFVPPILRREGGIQGTDPSWECTDDSLLEMLEFLTRSHDLNIIQQSLDMKEEDGALLRTGICILHDLLRKLTTSSSKSCLLDEFVAVTCGTRRMNSIPVVSSQRTLTGEHGKHIDKAIENLFVRLARVVSSAEASFELKKKALMAWTVPLSVSERGVPSVVALIAKSGIISTMVELLLDEASVLDTHSDLNVITQSMVNDNQEWASQAESKLPTKMSPIKALLFEQTPAQIISVLAWEAFCAIAMQLSKSEHFAELRSSLLLRSAGSTLHDREPLTPRSTSMSPRRRLTLPKKTVISSIDEIIEQMTDGLFVMLEGTKSRLDTLEISSQEYGTLIRPVEETNRYTEKQDYSRVCLFGSPVQFSHSNSYGIGVPKANTCNAESTTSLALSFWVYIEQTGATISNNEVHALSTYSQSKVSSVRLITLSASQVTSESTDSDSDGSLVLFIHDACPDRVSIGLSIKCDGDTNECWCSILVEEHIPRGKWVQIVLVFDKERAEPLQVFVGARRSTLSKNQQSVDHCKQFCLEVFQKSTSWTQMTVGGTADVDALTNVKETNTPESLRLSVLPKKLIHGFSAVVDDVVISRDALTEETIVRMQRNGPVLFRLKQQYIAESHCVKVLRLLCQLFGADEEISREVSPASLPSSGRWIALFTHMLQSTCRDQDLAQVYLCHLLQDVLPRAAPLPGFDVQNLGQNLFGPRLMKITSLEDLFIELNENNQLPATSAIRRQNEALYRTMHQRGILHGKYRGGSSSENDRSSDETTTGNFALRPKGSMRFAAAAHLFQKLCYSPSWGSRIDHFIERSSVVFQGGGRLKEILESEESSTLQLADMAAVVSTIAGYSEEVVNGHRAAVQDAAILPSAIQAYSSPFYSVIHYDDYSGDQVRKVQALIAAMLSEETRDALRLPARKDILAKCHNDVFAVNAIDQRIGSVVHQRARVLRVLTTALLRGKYTTTRNSWHDFLFANTAACDDLLQIASSSLKQQVVTMLGPDVKIAMKNRRLRIFIKEVLRGGKHRRDVPLTVSLADLESLQWRLWEEFTTRPSSVPLVPWWQNSESDGKLTLEVVGGDVELSGLKVKALEHFPTVRLTQASICASSGLWFFEVIVLTDGLMQIGYVDGDFTADPLQGQGVGDHTNSWAFDGFRCKKWNVNSYDYGEQWKADDVVGVLLDTDRMEISYFLNGKFLGVAFLGIPITSSSRMCPAASLNVHQSAEFHFGTINVESSNEATSVGGFKYLPALDNDDQTRLRPIIAALDTSNVDSPDTKETKEKDSSEDWSSSSDSDTGDGEIALEGSESLSGLRRMLDSGSRDARTADQNDEENRQRRRDLIEGLTGLGFPLEWATRCATETRLSMDETGAVAWILEQMEKEIGLDGASRLLTRSTFNDDGMIHLPNLVVSHSADTFAAEVGEILSNSELDDRILNVPAFHPSNVSLSGKLDTTPAEINAFIEADKDDQYSDDTTSEAFQSDLYRQRQIGLQALSDLATTSEGNALNSKRGVDDLLPLSIVVDTTAFVAYSRQAFTSLLLLALRDEGQEAVYRMVQRLVSSEESSARLRRLLRIGIGLDTMDAVFELGYISDNLRSERSLRLQKAVAALFKYEAQIFSGESSPTENPSERSPFLSFFCQEMLSQCDRGLSFTRSKQSSKSVNETRAIQAEAAWFAWVSGVVIGFVEDQVSGASSLSEVKAETQISAFVVSLFSSSSFAEKLLTIASNPSTALKAWKYVAFRLMTRIQSVIRARDTSAEFLASSQLTNLTELFTLRCRREMHSRVFYTDVTSALFALLVCSSAHVARTSGQDKRQQSENQWLSLRVNNYSSAHVTISWNQTSLPSDFDSLTDASTAENKADINAGVVFLRVARDNPQLTECVLAADSTNSSKVLPSKGTYTIRNLVPDTQYRIRLDTQSVSDNTANVTDGPKTDGNTHQGAEIMVQTPPEPVFELDRESIGKNLVVLSRNLTAKNTVNKKWHSVRASVAFEEGVHSWQVRLDTCVSKNIFIGVCTADACMENYVGSDAYGYGFLANKAIWHNKAKLNSYGEIFKQGDVIQVTLDCHAKTLAFSRNGEYLGIAATNMRAGTNRSDNEGNCKWYPAFSMYNKDDKVTLIPPPAAVMFTTKEGRPQNTSTFELIEGMQNVLMYQSLLEGMDSAKLFEKSFEEFDGWRRGEILFRDISLGQVIAIDNSKSATDKYGLAYGDTVFTSKGQCTVLGEYRHELWYEVDEGGSSSLYRTSSTPQLASWSLSTCREMLDSPDEYPVHRHHKYKLELENSEPDSVVEIQGVSADTTEPEEFSFKSFVDAQVEWSENGVAAEADAKLIAELDAIASSQACSSALMLSFADISTALLFGTGTAHGSNQTIARIGLLLHVNRCLYNVVRLAIPRNIFATSLGVSESSACLAKPNTRKEAPTGCTEYQLASPVAALLNSPHWTLDDPSAFPQIAILAARLLFSSQKEKLIEEELLRTKTGSRTLESLQEPSENEDGVDVDLPVIKISYPLSRGIPFWEYSSALLKRKRHFCLPVSTETSVFVQLVKQLAAQDARQWRRSSSQPFEAIPISQTFQVRIAKQLTESFGEVGKDELDNDQQQDEDDEDQQLHQPSSKQTAKYLNLLENAVREIQSPSFPLFAPVQGRVIGEPRQPLQLDVNLDLFSPSALARSRVQTSQLFLWYFCFGQILGIAWRSNLLLPLQFLSKSLWDELVAPVDPFGNESARSSVRETAIRAIRDGLFSIIPSRCVALLSGSNPSLRERLSDLDVSYVVRLQRHAIYSVPRQSHHDLFWKVVNAFTSVERRMLEQFVNPERRNKQLEVRPDTDNSSSFVLEIADALADGRDHPDSCYPVVVSIGLHSSRLHLPAYSSAQTLRQKLLLAMTNIPFV</sequence>
<dbReference type="Proteomes" id="UP000251314">
    <property type="component" value="Unassembled WGS sequence"/>
</dbReference>
<dbReference type="SMART" id="SM00449">
    <property type="entry name" value="SPRY"/>
    <property type="match status" value="2"/>
</dbReference>
<dbReference type="GO" id="GO:0005737">
    <property type="term" value="C:cytoplasm"/>
    <property type="evidence" value="ECO:0007669"/>
    <property type="project" value="TreeGrafter"/>
</dbReference>
<evidence type="ECO:0000256" key="2">
    <source>
        <dbReference type="ARBA" id="ARBA00022786"/>
    </source>
</evidence>
<feature type="region of interest" description="Disordered" evidence="5">
    <location>
        <begin position="4069"/>
        <end position="4094"/>
    </location>
</feature>
<dbReference type="InterPro" id="IPR058923">
    <property type="entry name" value="RCC1-like_dom"/>
</dbReference>
<comment type="caution">
    <text evidence="8">The sequence shown here is derived from an EMBL/GenBank/DDBJ whole genome shotgun (WGS) entry which is preliminary data.</text>
</comment>
<dbReference type="InterPro" id="IPR001870">
    <property type="entry name" value="B30.2/SPRY"/>
</dbReference>
<dbReference type="InterPro" id="IPR009091">
    <property type="entry name" value="RCC1/BLIP-II"/>
</dbReference>
<dbReference type="PROSITE" id="PS00626">
    <property type="entry name" value="RCC1_2"/>
    <property type="match status" value="2"/>
</dbReference>
<keyword evidence="9" id="KW-1185">Reference proteome</keyword>
<accession>A0A329SQ24</accession>
<proteinExistence type="predicted"/>
<keyword evidence="2 3" id="KW-0833">Ubl conjugation pathway</keyword>
<dbReference type="Gene3D" id="3.30.2410.10">
    <property type="entry name" value="Hect, E3 ligase catalytic domain"/>
    <property type="match status" value="1"/>
</dbReference>
<evidence type="ECO:0000256" key="5">
    <source>
        <dbReference type="SAM" id="MobiDB-lite"/>
    </source>
</evidence>
<feature type="compositionally biased region" description="Basic and acidic residues" evidence="5">
    <location>
        <begin position="2761"/>
        <end position="2772"/>
    </location>
</feature>
<organism evidence="8 9">
    <name type="scientific">Phytophthora cactorum</name>
    <dbReference type="NCBI Taxonomy" id="29920"/>
    <lineage>
        <taxon>Eukaryota</taxon>
        <taxon>Sar</taxon>
        <taxon>Stramenopiles</taxon>
        <taxon>Oomycota</taxon>
        <taxon>Peronosporomycetes</taxon>
        <taxon>Peronosporales</taxon>
        <taxon>Peronosporaceae</taxon>
        <taxon>Phytophthora</taxon>
    </lineage>
</organism>
<dbReference type="InterPro" id="IPR013320">
    <property type="entry name" value="ConA-like_dom_sf"/>
</dbReference>
<dbReference type="Gene3D" id="2.130.10.30">
    <property type="entry name" value="Regulator of chromosome condensation 1/beta-lactamase-inhibitor protein II"/>
    <property type="match status" value="2"/>
</dbReference>
<dbReference type="GO" id="GO:0004842">
    <property type="term" value="F:ubiquitin-protein transferase activity"/>
    <property type="evidence" value="ECO:0007669"/>
    <property type="project" value="InterPro"/>
</dbReference>
<evidence type="ECO:0000256" key="3">
    <source>
        <dbReference type="PROSITE-ProRule" id="PRU00104"/>
    </source>
</evidence>
<dbReference type="OrthoDB" id="195558at2759"/>
<evidence type="ECO:0000256" key="4">
    <source>
        <dbReference type="PROSITE-ProRule" id="PRU00235"/>
    </source>
</evidence>
<dbReference type="SUPFAM" id="SSF49899">
    <property type="entry name" value="Concanavalin A-like lectins/glucanases"/>
    <property type="match status" value="2"/>
</dbReference>
<dbReference type="Pfam" id="PF00415">
    <property type="entry name" value="RCC1"/>
    <property type="match status" value="1"/>
</dbReference>
<dbReference type="InterPro" id="IPR000569">
    <property type="entry name" value="HECT_dom"/>
</dbReference>
<dbReference type="SUPFAM" id="SSF50985">
    <property type="entry name" value="RCC1/BLIP-II"/>
    <property type="match status" value="2"/>
</dbReference>
<evidence type="ECO:0000259" key="6">
    <source>
        <dbReference type="PROSITE" id="PS50188"/>
    </source>
</evidence>
<feature type="compositionally biased region" description="Basic and acidic residues" evidence="5">
    <location>
        <begin position="2801"/>
        <end position="2823"/>
    </location>
</feature>
<dbReference type="CDD" id="cd11709">
    <property type="entry name" value="SPRY"/>
    <property type="match status" value="1"/>
</dbReference>
<feature type="repeat" description="RCC1" evidence="4">
    <location>
        <begin position="296"/>
        <end position="358"/>
    </location>
</feature>
<protein>
    <submittedName>
        <fullName evidence="8">Uncharacterized protein</fullName>
    </submittedName>
</protein>
<dbReference type="STRING" id="29920.A0A329SQ24"/>
<feature type="domain" description="B30.2/SPRY" evidence="6">
    <location>
        <begin position="2530"/>
        <end position="2720"/>
    </location>
</feature>
<dbReference type="PROSITE" id="PS50188">
    <property type="entry name" value="B302_SPRY"/>
    <property type="match status" value="2"/>
</dbReference>
<feature type="domain" description="B30.2/SPRY" evidence="6">
    <location>
        <begin position="3417"/>
        <end position="3608"/>
    </location>
</feature>
<dbReference type="Pfam" id="PF25390">
    <property type="entry name" value="WD40_RLD"/>
    <property type="match status" value="1"/>
</dbReference>
<dbReference type="Gene3D" id="2.60.120.920">
    <property type="match status" value="2"/>
</dbReference>
<dbReference type="InterPro" id="IPR035983">
    <property type="entry name" value="Hect_E3_ubiquitin_ligase"/>
</dbReference>
<feature type="compositionally biased region" description="Acidic residues" evidence="5">
    <location>
        <begin position="4074"/>
        <end position="4086"/>
    </location>
</feature>
<feature type="repeat" description="RCC1" evidence="4">
    <location>
        <begin position="482"/>
        <end position="537"/>
    </location>
</feature>
<evidence type="ECO:0000256" key="1">
    <source>
        <dbReference type="ARBA" id="ARBA00022737"/>
    </source>
</evidence>
<name>A0A329SQ24_9STRA</name>
<dbReference type="PROSITE" id="PS50237">
    <property type="entry name" value="HECT"/>
    <property type="match status" value="1"/>
</dbReference>
<keyword evidence="1" id="KW-0677">Repeat</keyword>
<dbReference type="Pfam" id="PF00622">
    <property type="entry name" value="SPRY"/>
    <property type="match status" value="2"/>
</dbReference>
<comment type="caution">
    <text evidence="3">Lacks conserved residue(s) required for the propagation of feature annotation.</text>
</comment>
<dbReference type="InterPro" id="IPR043136">
    <property type="entry name" value="B30.2/SPRY_sf"/>
</dbReference>
<dbReference type="InterPro" id="IPR000408">
    <property type="entry name" value="Reg_chr_condens"/>
</dbReference>
<feature type="repeat" description="RCC1" evidence="4">
    <location>
        <begin position="538"/>
        <end position="599"/>
    </location>
</feature>
<dbReference type="PANTHER" id="PTHR45622">
    <property type="entry name" value="UBIQUITIN-PROTEIN LIGASE E3A-RELATED"/>
    <property type="match status" value="1"/>
</dbReference>
<reference evidence="8 9" key="1">
    <citation type="submission" date="2018-01" db="EMBL/GenBank/DDBJ databases">
        <title>Draft genome of the strawberry crown rot pathogen Phytophthora cactorum.</title>
        <authorList>
            <person name="Armitage A.D."/>
            <person name="Lysoe E."/>
            <person name="Nellist C.F."/>
            <person name="Harrison R.J."/>
            <person name="Brurberg M.B."/>
        </authorList>
    </citation>
    <scope>NUCLEOTIDE SEQUENCE [LARGE SCALE GENOMIC DNA]</scope>
    <source>
        <strain evidence="8 9">10300</strain>
    </source>
</reference>
<gene>
    <name evidence="8" type="ORF">PC110_g4775</name>
</gene>
<evidence type="ECO:0000259" key="7">
    <source>
        <dbReference type="PROSITE" id="PS50237"/>
    </source>
</evidence>
<dbReference type="SUPFAM" id="SSF56204">
    <property type="entry name" value="Hect, E3 ligase catalytic domain"/>
    <property type="match status" value="1"/>
</dbReference>
<dbReference type="PRINTS" id="PR00633">
    <property type="entry name" value="RCCNDNSATION"/>
</dbReference>
<feature type="region of interest" description="Disordered" evidence="5">
    <location>
        <begin position="20"/>
        <end position="46"/>
    </location>
</feature>
<dbReference type="PROSITE" id="PS50012">
    <property type="entry name" value="RCC1_3"/>
    <property type="match status" value="7"/>
</dbReference>
<dbReference type="EMBL" id="MJFZ01000076">
    <property type="protein sequence ID" value="RAW38997.1"/>
    <property type="molecule type" value="Genomic_DNA"/>
</dbReference>
<feature type="region of interest" description="Disordered" evidence="5">
    <location>
        <begin position="2243"/>
        <end position="2265"/>
    </location>
</feature>
<feature type="repeat" description="RCC1" evidence="4">
    <location>
        <begin position="412"/>
        <end position="481"/>
    </location>
</feature>
<feature type="repeat" description="RCC1" evidence="4">
    <location>
        <begin position="600"/>
        <end position="651"/>
    </location>
</feature>
<feature type="repeat" description="RCC1" evidence="4">
    <location>
        <begin position="359"/>
        <end position="411"/>
    </location>
</feature>
<dbReference type="InterPro" id="IPR003877">
    <property type="entry name" value="SPRY_dom"/>
</dbReference>